<dbReference type="GeneTree" id="ENSGT00940000162166"/>
<feature type="region of interest" description="Disordered" evidence="13">
    <location>
        <begin position="727"/>
        <end position="768"/>
    </location>
</feature>
<dbReference type="GO" id="GO:0005524">
    <property type="term" value="F:ATP binding"/>
    <property type="evidence" value="ECO:0007669"/>
    <property type="project" value="UniProtKB-UniRule"/>
</dbReference>
<reference evidence="15" key="2">
    <citation type="submission" date="2025-08" db="UniProtKB">
        <authorList>
            <consortium name="Ensembl"/>
        </authorList>
    </citation>
    <scope>IDENTIFICATION</scope>
</reference>
<dbReference type="InterPro" id="IPR019821">
    <property type="entry name" value="Kinesin_motor_CS"/>
</dbReference>
<evidence type="ECO:0000313" key="16">
    <source>
        <dbReference type="Proteomes" id="UP000233100"/>
    </source>
</evidence>
<evidence type="ECO:0000259" key="14">
    <source>
        <dbReference type="PROSITE" id="PS50067"/>
    </source>
</evidence>
<dbReference type="InterPro" id="IPR027640">
    <property type="entry name" value="Kinesin-like_fam"/>
</dbReference>
<dbReference type="PANTHER" id="PTHR47972">
    <property type="entry name" value="KINESIN-LIKE PROTEIN KLP-3"/>
    <property type="match status" value="1"/>
</dbReference>
<dbReference type="FunFam" id="3.40.850.10:FF:000118">
    <property type="entry name" value="Kinesin-like protein"/>
    <property type="match status" value="1"/>
</dbReference>
<evidence type="ECO:0000256" key="8">
    <source>
        <dbReference type="ARBA" id="ARBA00023212"/>
    </source>
</evidence>
<dbReference type="Pfam" id="PF00225">
    <property type="entry name" value="Kinesin"/>
    <property type="match status" value="1"/>
</dbReference>
<dbReference type="InterPro" id="IPR027417">
    <property type="entry name" value="P-loop_NTPase"/>
</dbReference>
<evidence type="ECO:0000256" key="1">
    <source>
        <dbReference type="ARBA" id="ARBA00004300"/>
    </source>
</evidence>
<organism evidence="15 16">
    <name type="scientific">Macaca fascicularis</name>
    <name type="common">Crab-eating macaque</name>
    <name type="synonym">Cynomolgus monkey</name>
    <dbReference type="NCBI Taxonomy" id="9541"/>
    <lineage>
        <taxon>Eukaryota</taxon>
        <taxon>Metazoa</taxon>
        <taxon>Chordata</taxon>
        <taxon>Craniata</taxon>
        <taxon>Vertebrata</taxon>
        <taxon>Euteleostomi</taxon>
        <taxon>Mammalia</taxon>
        <taxon>Eutheria</taxon>
        <taxon>Euarchontoglires</taxon>
        <taxon>Primates</taxon>
        <taxon>Haplorrhini</taxon>
        <taxon>Catarrhini</taxon>
        <taxon>Cercopithecidae</taxon>
        <taxon>Cercopithecinae</taxon>
        <taxon>Macaca</taxon>
    </lineage>
</organism>
<keyword evidence="12" id="KW-0175">Coiled coil</keyword>
<evidence type="ECO:0000256" key="3">
    <source>
        <dbReference type="ARBA" id="ARBA00022490"/>
    </source>
</evidence>
<evidence type="ECO:0000256" key="13">
    <source>
        <dbReference type="SAM" id="MobiDB-lite"/>
    </source>
</evidence>
<feature type="domain" description="Kinesin motor" evidence="14">
    <location>
        <begin position="481"/>
        <end position="873"/>
    </location>
</feature>
<evidence type="ECO:0000256" key="11">
    <source>
        <dbReference type="RuleBase" id="RU000394"/>
    </source>
</evidence>
<dbReference type="PANTHER" id="PTHR47972:SF63">
    <property type="entry name" value="KINESIN FAMILY MEMBER 25"/>
    <property type="match status" value="1"/>
</dbReference>
<dbReference type="Bgee" id="ENSMFAG00000028175">
    <property type="expression patterns" value="Expressed in heart and 3 other cell types or tissues"/>
</dbReference>
<reference evidence="15" key="3">
    <citation type="submission" date="2025-09" db="UniProtKB">
        <authorList>
            <consortium name="Ensembl"/>
        </authorList>
    </citation>
    <scope>IDENTIFICATION</scope>
</reference>
<keyword evidence="4 11" id="KW-0493">Microtubule</keyword>
<evidence type="ECO:0000256" key="10">
    <source>
        <dbReference type="PROSITE-ProRule" id="PRU00283"/>
    </source>
</evidence>
<keyword evidence="3" id="KW-0963">Cytoplasm</keyword>
<dbReference type="InterPro" id="IPR036961">
    <property type="entry name" value="Kinesin_motor_dom_sf"/>
</dbReference>
<evidence type="ECO:0000256" key="6">
    <source>
        <dbReference type="ARBA" id="ARBA00022840"/>
    </source>
</evidence>
<sequence length="894" mass="96095">MEVIPPAVCGEEEAVGAIPSAVCGEEEAVGAIPPTVCGEEEAVGAIPRSVRGGGGSGAIPHSVAGEEAVGPLQWVPVRRRQWGPFPPQCAGRRRQWGHSLCSGGGARSVGGGGAIPTVCEEEEAGPFPSVCGEEEAVGPVPPSVCGRRRQWGHSLCSVRGGGGSGARSPLSVRGGGGSGARSPLSVRKEEAVGPFPLQCAGRRKQEAACPSSSRFRSCFRDSAPRLWEAPVQELRKLRENQAGPWSSEAWDSEGMKLSSTLGHRPPPPGLPASSPCPWLPPRATLSRSPTPAPRRLLGGGERRPEAEAMPAGGGRWGSFWEQRTRQLQSQVRAKEDKIAELETENAVLLLKLAEYKGKIEKSRSDATRISTLYNKQQRLQRNTRSALSQLDRVIQKLNQDIQAFHSSSRALLRDYQDEYQDRVSAIVTAVQRTRQSAETLLACQAKVVHLEQALQDVSARHQLERQRRKALHNSLVELRGNIRVHCRIRPLLPFDSESDDPVLQSSSISREVAHAVDDETVLVKCDRPGHPLINKTYHFERVYGPAESQSAVFGDVCPLLTSLLDGYNVCVMAYGQTGSGKSYTMLGPHSDDGPVLPLDPQSDLGIIPRAAEELFRLISENPSRSPKVEVSIVEVYNNDIFDLLAKDTVAAVSGVKREVMTAKDGRTEVALLASEAVGSASKLMELVRGSLQLRAKHPTLVHADSSRSHLIITVTLTTAACSDSTADQACSATLPREQTEAGRAGRSRRTSQGASAPQPVSGDPAGRAEQVQARLQLVDLAGSECIGVSGVTGSALRETACINRSLAALADVLGALSEHRSHIPYRNSRLTHLLQDCLGGDAKLLVILCISPSQRHLAQTLQGLGFGIRARQVQRGPARKRPPSSQMEGKRRPD</sequence>
<keyword evidence="7 10" id="KW-0505">Motor protein</keyword>
<feature type="region of interest" description="Disordered" evidence="13">
    <location>
        <begin position="872"/>
        <end position="894"/>
    </location>
</feature>
<evidence type="ECO:0000256" key="9">
    <source>
        <dbReference type="ARBA" id="ARBA00055315"/>
    </source>
</evidence>
<accession>A0A2K5ULI7</accession>
<feature type="region of interest" description="Disordered" evidence="13">
    <location>
        <begin position="240"/>
        <end position="317"/>
    </location>
</feature>
<evidence type="ECO:0000313" key="15">
    <source>
        <dbReference type="Ensembl" id="ENSMFAP00000013251.2"/>
    </source>
</evidence>
<dbReference type="Gene3D" id="3.40.850.10">
    <property type="entry name" value="Kinesin motor domain"/>
    <property type="match status" value="1"/>
</dbReference>
<dbReference type="SUPFAM" id="SSF52540">
    <property type="entry name" value="P-loop containing nucleoside triphosphate hydrolases"/>
    <property type="match status" value="1"/>
</dbReference>
<comment type="similarity">
    <text evidence="10 11">Belongs to the TRAFAC class myosin-kinesin ATPase superfamily. Kinesin family.</text>
</comment>
<name>A0A2K5ULI7_MACFA</name>
<dbReference type="VEuPathDB" id="HostDB:ENSMFAG00000028175"/>
<comment type="function">
    <text evidence="9">Minus-end microtubule-dependent motor protein. Acts as a negative regulator of centrosome separation required to prevent premature centrosome separation during interphase. Required to maintain a centered nucleus to ensure that the spindle is stably oriented at the onset of mitosis. May also act as a negative regulator of amino acid starvation-induced autophagy.</text>
</comment>
<keyword evidence="5 10" id="KW-0547">Nucleotide-binding</keyword>
<dbReference type="GO" id="GO:0005813">
    <property type="term" value="C:centrosome"/>
    <property type="evidence" value="ECO:0007669"/>
    <property type="project" value="UniProtKB-SubCell"/>
</dbReference>
<comment type="subcellular location">
    <subcellularLocation>
        <location evidence="1">Cytoplasm</location>
        <location evidence="1">Cytoskeleton</location>
        <location evidence="1">Microtubule organizing center</location>
        <location evidence="1">Centrosome</location>
    </subcellularLocation>
</comment>
<protein>
    <recommendedName>
        <fullName evidence="11">Kinesin-like protein</fullName>
    </recommendedName>
</protein>
<dbReference type="AlphaFoldDB" id="A0A2K5ULI7"/>
<reference evidence="15 16" key="1">
    <citation type="submission" date="2013-03" db="EMBL/GenBank/DDBJ databases">
        <authorList>
            <person name="Warren W."/>
            <person name="Wilson R.K."/>
        </authorList>
    </citation>
    <scope>NUCLEOTIDE SEQUENCE</scope>
</reference>
<proteinExistence type="inferred from homology"/>
<keyword evidence="6 10" id="KW-0067">ATP-binding</keyword>
<dbReference type="GO" id="GO:0008017">
    <property type="term" value="F:microtubule binding"/>
    <property type="evidence" value="ECO:0007669"/>
    <property type="project" value="InterPro"/>
</dbReference>
<dbReference type="Ensembl" id="ENSMFAT00000062584.2">
    <property type="protein sequence ID" value="ENSMFAP00000013251.2"/>
    <property type="gene ID" value="ENSMFAG00000028175.2"/>
</dbReference>
<dbReference type="InterPro" id="IPR001752">
    <property type="entry name" value="Kinesin_motor_dom"/>
</dbReference>
<dbReference type="GO" id="GO:0007018">
    <property type="term" value="P:microtubule-based movement"/>
    <property type="evidence" value="ECO:0007669"/>
    <property type="project" value="InterPro"/>
</dbReference>
<evidence type="ECO:0000256" key="2">
    <source>
        <dbReference type="ARBA" id="ARBA00011881"/>
    </source>
</evidence>
<feature type="region of interest" description="Disordered" evidence="13">
    <location>
        <begin position="160"/>
        <end position="186"/>
    </location>
</feature>
<evidence type="ECO:0000256" key="4">
    <source>
        <dbReference type="ARBA" id="ARBA00022701"/>
    </source>
</evidence>
<dbReference type="PRINTS" id="PR00380">
    <property type="entry name" value="KINESINHEAVY"/>
</dbReference>
<comment type="subunit">
    <text evidence="2">Homotetramer.</text>
</comment>
<evidence type="ECO:0000256" key="12">
    <source>
        <dbReference type="SAM" id="Coils"/>
    </source>
</evidence>
<dbReference type="PROSITE" id="PS50067">
    <property type="entry name" value="KINESIN_MOTOR_2"/>
    <property type="match status" value="1"/>
</dbReference>
<keyword evidence="16" id="KW-1185">Reference proteome</keyword>
<feature type="binding site" evidence="10">
    <location>
        <begin position="575"/>
        <end position="582"/>
    </location>
    <ligand>
        <name>ATP</name>
        <dbReference type="ChEBI" id="CHEBI:30616"/>
    </ligand>
</feature>
<dbReference type="SMART" id="SM00129">
    <property type="entry name" value="KISc"/>
    <property type="match status" value="1"/>
</dbReference>
<dbReference type="Proteomes" id="UP000233100">
    <property type="component" value="Chromosome 4"/>
</dbReference>
<evidence type="ECO:0000256" key="7">
    <source>
        <dbReference type="ARBA" id="ARBA00023175"/>
    </source>
</evidence>
<dbReference type="PROSITE" id="PS00411">
    <property type="entry name" value="KINESIN_MOTOR_1"/>
    <property type="match status" value="1"/>
</dbReference>
<dbReference type="GO" id="GO:0003777">
    <property type="term" value="F:microtubule motor activity"/>
    <property type="evidence" value="ECO:0007669"/>
    <property type="project" value="InterPro"/>
</dbReference>
<evidence type="ECO:0000256" key="5">
    <source>
        <dbReference type="ARBA" id="ARBA00022741"/>
    </source>
</evidence>
<keyword evidence="8" id="KW-0206">Cytoskeleton</keyword>
<dbReference type="GO" id="GO:0005874">
    <property type="term" value="C:microtubule"/>
    <property type="evidence" value="ECO:0007669"/>
    <property type="project" value="UniProtKB-KW"/>
</dbReference>
<feature type="coiled-coil region" evidence="12">
    <location>
        <begin position="324"/>
        <end position="358"/>
    </location>
</feature>